<name>F5YQE9_TREPZ</name>
<dbReference type="InterPro" id="IPR036380">
    <property type="entry name" value="Isochorismatase-like_sf"/>
</dbReference>
<dbReference type="CDD" id="cd01014">
    <property type="entry name" value="nicotinamidase_related"/>
    <property type="match status" value="1"/>
</dbReference>
<dbReference type="RefSeq" id="WP_015706637.1">
    <property type="nucleotide sequence ID" value="NC_015578.1"/>
</dbReference>
<dbReference type="SUPFAM" id="SSF52499">
    <property type="entry name" value="Isochorismatase-like hydrolases"/>
    <property type="match status" value="1"/>
</dbReference>
<evidence type="ECO:0000313" key="3">
    <source>
        <dbReference type="EMBL" id="AEF84777.1"/>
    </source>
</evidence>
<dbReference type="AlphaFoldDB" id="F5YQE9"/>
<feature type="domain" description="Isochorismatase-like" evidence="2">
    <location>
        <begin position="4"/>
        <end position="144"/>
    </location>
</feature>
<dbReference type="InterPro" id="IPR050272">
    <property type="entry name" value="Isochorismatase-like_hydrls"/>
</dbReference>
<protein>
    <submittedName>
        <fullName evidence="3">Isochorismatase family protein</fullName>
    </submittedName>
</protein>
<dbReference type="Gene3D" id="3.40.50.850">
    <property type="entry name" value="Isochorismatase-like"/>
    <property type="match status" value="1"/>
</dbReference>
<dbReference type="HOGENOM" id="CLU_068979_5_1_12"/>
<organism evidence="3 4">
    <name type="scientific">Treponema primitia (strain ATCC BAA-887 / DSM 12427 / ZAS-2)</name>
    <dbReference type="NCBI Taxonomy" id="545694"/>
    <lineage>
        <taxon>Bacteria</taxon>
        <taxon>Pseudomonadati</taxon>
        <taxon>Spirochaetota</taxon>
        <taxon>Spirochaetia</taxon>
        <taxon>Spirochaetales</taxon>
        <taxon>Treponemataceae</taxon>
        <taxon>Treponema</taxon>
    </lineage>
</organism>
<sequence>MSFALILVDIQNDYFPGGSNTLYKTEEAAKNASMALEIFRQKKLPIFHIQHISLQTGATFFLPNTIGNEINKTVKPNEDETVLVKHKPNSFFETGLHECISKTGIKKLIICGMMTHMCIDTTVRAAKDYSYETIVLSDACTTKDLIWDNKNIPAETVHNVYMAGLQGTFAKIIKTNELKKILE</sequence>
<proteinExistence type="predicted"/>
<dbReference type="PANTHER" id="PTHR43540">
    <property type="entry name" value="PEROXYUREIDOACRYLATE/UREIDOACRYLATE AMIDOHYDROLASE-RELATED"/>
    <property type="match status" value="1"/>
</dbReference>
<evidence type="ECO:0000259" key="2">
    <source>
        <dbReference type="Pfam" id="PF00857"/>
    </source>
</evidence>
<dbReference type="InterPro" id="IPR000868">
    <property type="entry name" value="Isochorismatase-like_dom"/>
</dbReference>
<dbReference type="EMBL" id="CP001843">
    <property type="protein sequence ID" value="AEF84777.1"/>
    <property type="molecule type" value="Genomic_DNA"/>
</dbReference>
<evidence type="ECO:0000313" key="4">
    <source>
        <dbReference type="Proteomes" id="UP000009223"/>
    </source>
</evidence>
<keyword evidence="1" id="KW-0378">Hydrolase</keyword>
<dbReference type="OrthoDB" id="257098at2"/>
<dbReference type="Proteomes" id="UP000009223">
    <property type="component" value="Chromosome"/>
</dbReference>
<reference evidence="4" key="1">
    <citation type="submission" date="2009-12" db="EMBL/GenBank/DDBJ databases">
        <title>Complete sequence of Treponema primitia strain ZAS-2.</title>
        <authorList>
            <person name="Tetu S.G."/>
            <person name="Matson E."/>
            <person name="Ren Q."/>
            <person name="Seshadri R."/>
            <person name="Elbourne L."/>
            <person name="Hassan K.A."/>
            <person name="Durkin A."/>
            <person name="Radune D."/>
            <person name="Mohamoud Y."/>
            <person name="Shay R."/>
            <person name="Jin S."/>
            <person name="Zhang X."/>
            <person name="Lucey K."/>
            <person name="Ballor N.R."/>
            <person name="Ottesen E."/>
            <person name="Rosenthal R."/>
            <person name="Allen A."/>
            <person name="Leadbetter J.R."/>
            <person name="Paulsen I.T."/>
        </authorList>
    </citation>
    <scope>NUCLEOTIDE SEQUENCE [LARGE SCALE GENOMIC DNA]</scope>
    <source>
        <strain evidence="4">ATCC BAA-887 / DSM 12427 / ZAS-2</strain>
    </source>
</reference>
<keyword evidence="4" id="KW-1185">Reference proteome</keyword>
<dbReference type="Pfam" id="PF00857">
    <property type="entry name" value="Isochorismatase"/>
    <property type="match status" value="1"/>
</dbReference>
<dbReference type="STRING" id="545694.TREPR_3676"/>
<dbReference type="GO" id="GO:0016787">
    <property type="term" value="F:hydrolase activity"/>
    <property type="evidence" value="ECO:0007669"/>
    <property type="project" value="UniProtKB-KW"/>
</dbReference>
<gene>
    <name evidence="3" type="ordered locus">TREPR_3676</name>
</gene>
<reference evidence="3 4" key="2">
    <citation type="journal article" date="2011" name="ISME J.">
        <title>RNA-seq reveals cooperative metabolic interactions between two termite-gut spirochete species in co-culture.</title>
        <authorList>
            <person name="Rosenthal A.Z."/>
            <person name="Matson E.G."/>
            <person name="Eldar A."/>
            <person name="Leadbetter J.R."/>
        </authorList>
    </citation>
    <scope>NUCLEOTIDE SEQUENCE [LARGE SCALE GENOMIC DNA]</scope>
    <source>
        <strain evidence="4">ATCC BAA-887 / DSM 12427 / ZAS-2</strain>
    </source>
</reference>
<accession>F5YQE9</accession>
<dbReference type="eggNOG" id="COG1335">
    <property type="taxonomic scope" value="Bacteria"/>
</dbReference>
<dbReference type="PANTHER" id="PTHR43540:SF1">
    <property type="entry name" value="ISOCHORISMATASE HYDROLASE"/>
    <property type="match status" value="1"/>
</dbReference>
<dbReference type="KEGG" id="tpi:TREPR_3676"/>
<evidence type="ECO:0000256" key="1">
    <source>
        <dbReference type="ARBA" id="ARBA00022801"/>
    </source>
</evidence>